<sequence length="134" mass="15685">MRLSFVVVTLVSISGLVTAIPTKDSIYDRVHDAVQFDSRNEIWGTGRYTLDLNYFHRHVKDSLKAAFSQHYKNFYSMCGTNVDFDIDRKGWQKFPALHLGDTYILPHIQRSPSPEPHHQPHYRRSYVNIFDDLD</sequence>
<reference evidence="2 3" key="1">
    <citation type="journal article" date="2020" name="ISME J.">
        <title>Uncovering the hidden diversity of litter-decomposition mechanisms in mushroom-forming fungi.</title>
        <authorList>
            <person name="Floudas D."/>
            <person name="Bentzer J."/>
            <person name="Ahren D."/>
            <person name="Johansson T."/>
            <person name="Persson P."/>
            <person name="Tunlid A."/>
        </authorList>
    </citation>
    <scope>NUCLEOTIDE SEQUENCE [LARGE SCALE GENOMIC DNA]</scope>
    <source>
        <strain evidence="2 3">CBS 101986</strain>
    </source>
</reference>
<dbReference type="AlphaFoldDB" id="A0A8H5F3U9"/>
<feature type="chain" id="PRO_5034031144" evidence="1">
    <location>
        <begin position="20"/>
        <end position="134"/>
    </location>
</feature>
<protein>
    <submittedName>
        <fullName evidence="2">Uncharacterized protein</fullName>
    </submittedName>
</protein>
<evidence type="ECO:0000313" key="2">
    <source>
        <dbReference type="EMBL" id="KAF5322661.1"/>
    </source>
</evidence>
<name>A0A8H5F3U9_9AGAR</name>
<dbReference type="OrthoDB" id="3032154at2759"/>
<evidence type="ECO:0000313" key="3">
    <source>
        <dbReference type="Proteomes" id="UP000567179"/>
    </source>
</evidence>
<dbReference type="EMBL" id="JAACJJ010000028">
    <property type="protein sequence ID" value="KAF5322661.1"/>
    <property type="molecule type" value="Genomic_DNA"/>
</dbReference>
<dbReference type="Proteomes" id="UP000567179">
    <property type="component" value="Unassembled WGS sequence"/>
</dbReference>
<keyword evidence="1" id="KW-0732">Signal</keyword>
<gene>
    <name evidence="2" type="ORF">D9619_001289</name>
</gene>
<organism evidence="2 3">
    <name type="scientific">Psilocybe cf. subviscida</name>
    <dbReference type="NCBI Taxonomy" id="2480587"/>
    <lineage>
        <taxon>Eukaryota</taxon>
        <taxon>Fungi</taxon>
        <taxon>Dikarya</taxon>
        <taxon>Basidiomycota</taxon>
        <taxon>Agaricomycotina</taxon>
        <taxon>Agaricomycetes</taxon>
        <taxon>Agaricomycetidae</taxon>
        <taxon>Agaricales</taxon>
        <taxon>Agaricineae</taxon>
        <taxon>Strophariaceae</taxon>
        <taxon>Psilocybe</taxon>
    </lineage>
</organism>
<feature type="signal peptide" evidence="1">
    <location>
        <begin position="1"/>
        <end position="19"/>
    </location>
</feature>
<accession>A0A8H5F3U9</accession>
<keyword evidence="3" id="KW-1185">Reference proteome</keyword>
<evidence type="ECO:0000256" key="1">
    <source>
        <dbReference type="SAM" id="SignalP"/>
    </source>
</evidence>
<comment type="caution">
    <text evidence="2">The sequence shown here is derived from an EMBL/GenBank/DDBJ whole genome shotgun (WGS) entry which is preliminary data.</text>
</comment>
<proteinExistence type="predicted"/>